<organism evidence="2 3">
    <name type="scientific">Aquibacillus halophilus</name>
    <dbReference type="NCBI Taxonomy" id="930132"/>
    <lineage>
        <taxon>Bacteria</taxon>
        <taxon>Bacillati</taxon>
        <taxon>Bacillota</taxon>
        <taxon>Bacilli</taxon>
        <taxon>Bacillales</taxon>
        <taxon>Bacillaceae</taxon>
        <taxon>Aquibacillus</taxon>
    </lineage>
</organism>
<feature type="transmembrane region" description="Helical" evidence="1">
    <location>
        <begin position="334"/>
        <end position="356"/>
    </location>
</feature>
<dbReference type="Proteomes" id="UP000799092">
    <property type="component" value="Unassembled WGS sequence"/>
</dbReference>
<proteinExistence type="predicted"/>
<feature type="transmembrane region" description="Helical" evidence="1">
    <location>
        <begin position="165"/>
        <end position="185"/>
    </location>
</feature>
<name>A0A6A8DHP1_9BACI</name>
<feature type="transmembrane region" description="Helical" evidence="1">
    <location>
        <begin position="309"/>
        <end position="328"/>
    </location>
</feature>
<feature type="transmembrane region" description="Helical" evidence="1">
    <location>
        <begin position="415"/>
        <end position="436"/>
    </location>
</feature>
<dbReference type="InterPro" id="IPR039672">
    <property type="entry name" value="MFS_2"/>
</dbReference>
<evidence type="ECO:0000313" key="3">
    <source>
        <dbReference type="Proteomes" id="UP000799092"/>
    </source>
</evidence>
<dbReference type="NCBIfam" id="TIGR00792">
    <property type="entry name" value="gph"/>
    <property type="match status" value="1"/>
</dbReference>
<feature type="transmembrane region" description="Helical" evidence="1">
    <location>
        <begin position="191"/>
        <end position="211"/>
    </location>
</feature>
<dbReference type="PANTHER" id="PTHR11328:SF24">
    <property type="entry name" value="MAJOR FACILITATOR SUPERFAMILY (MFS) PROFILE DOMAIN-CONTAINING PROTEIN"/>
    <property type="match status" value="1"/>
</dbReference>
<keyword evidence="3" id="KW-1185">Reference proteome</keyword>
<reference evidence="2" key="1">
    <citation type="submission" date="2019-11" db="EMBL/GenBank/DDBJ databases">
        <authorList>
            <person name="Li J."/>
        </authorList>
    </citation>
    <scope>NUCLEOTIDE SEQUENCE</scope>
    <source>
        <strain evidence="2">B6B</strain>
    </source>
</reference>
<dbReference type="InterPro" id="IPR036259">
    <property type="entry name" value="MFS_trans_sf"/>
</dbReference>
<feature type="transmembrane region" description="Helical" evidence="1">
    <location>
        <begin position="95"/>
        <end position="112"/>
    </location>
</feature>
<comment type="caution">
    <text evidence="2">The sequence shown here is derived from an EMBL/GenBank/DDBJ whole genome shotgun (WGS) entry which is preliminary data.</text>
</comment>
<gene>
    <name evidence="2" type="ORF">GH741_11125</name>
</gene>
<dbReference type="Gene3D" id="1.20.1250.20">
    <property type="entry name" value="MFS general substrate transporter like domains"/>
    <property type="match status" value="1"/>
</dbReference>
<dbReference type="SUPFAM" id="SSF103473">
    <property type="entry name" value="MFS general substrate transporter"/>
    <property type="match status" value="1"/>
</dbReference>
<dbReference type="GO" id="GO:0008643">
    <property type="term" value="P:carbohydrate transport"/>
    <property type="evidence" value="ECO:0007669"/>
    <property type="project" value="InterPro"/>
</dbReference>
<dbReference type="Pfam" id="PF13347">
    <property type="entry name" value="MFS_2"/>
    <property type="match status" value="1"/>
</dbReference>
<evidence type="ECO:0000256" key="1">
    <source>
        <dbReference type="SAM" id="Phobius"/>
    </source>
</evidence>
<dbReference type="RefSeq" id="WP_153736868.1">
    <property type="nucleotide sequence ID" value="NZ_WJNG01000008.1"/>
</dbReference>
<dbReference type="GO" id="GO:0015293">
    <property type="term" value="F:symporter activity"/>
    <property type="evidence" value="ECO:0007669"/>
    <property type="project" value="InterPro"/>
</dbReference>
<feature type="transmembrane region" description="Helical" evidence="1">
    <location>
        <begin position="244"/>
        <end position="268"/>
    </location>
</feature>
<feature type="transmembrane region" description="Helical" evidence="1">
    <location>
        <begin position="42"/>
        <end position="65"/>
    </location>
</feature>
<evidence type="ECO:0000313" key="2">
    <source>
        <dbReference type="EMBL" id="MRH43231.1"/>
    </source>
</evidence>
<keyword evidence="1" id="KW-1133">Transmembrane helix</keyword>
<accession>A0A6A8DHP1</accession>
<feature type="transmembrane region" description="Helical" evidence="1">
    <location>
        <begin position="280"/>
        <end position="297"/>
    </location>
</feature>
<feature type="transmembrane region" description="Helical" evidence="1">
    <location>
        <begin position="124"/>
        <end position="144"/>
    </location>
</feature>
<dbReference type="AlphaFoldDB" id="A0A6A8DHP1"/>
<dbReference type="InterPro" id="IPR001927">
    <property type="entry name" value="Na/Gal_symport"/>
</dbReference>
<dbReference type="PANTHER" id="PTHR11328">
    <property type="entry name" value="MAJOR FACILITATOR SUPERFAMILY DOMAIN-CONTAINING PROTEIN"/>
    <property type="match status" value="1"/>
</dbReference>
<dbReference type="GO" id="GO:0006814">
    <property type="term" value="P:sodium ion transport"/>
    <property type="evidence" value="ECO:0007669"/>
    <property type="project" value="InterPro"/>
</dbReference>
<dbReference type="GO" id="GO:0005886">
    <property type="term" value="C:plasma membrane"/>
    <property type="evidence" value="ECO:0007669"/>
    <property type="project" value="TreeGrafter"/>
</dbReference>
<dbReference type="EMBL" id="WJNG01000008">
    <property type="protein sequence ID" value="MRH43231.1"/>
    <property type="molecule type" value="Genomic_DNA"/>
</dbReference>
<dbReference type="OrthoDB" id="9764596at2"/>
<sequence>MEQLNEKLRSEEINSRLNFKEKISYGLGDAANNLTFSMVTTYLLVFYTDVFGITAAAVGILFLVARIWDAINDPIMGTLVDRVNTGNPKGKFRPYLKWAGIPLVVIAVVMFITPDLSESGKLVYAYVTYILFGMAYTFINIPYGSLASVMTRDPVERSSLASFRGLGSMIGIFVVGSLVIPAVNLFPTQKIGFPAVMAIIGVLAIVFYYIAYRNTRERIRPTRHKNPEKISFNMVTRTLKNGPFLALSFMSFFTLLSMLLNQSVGLYFFKYNLDNEGMFAVYNLVNMSLMIILILFIPKLTAKIGKKALTLIGFTISVIFYAILFFIPLTTFTFILFACLGMLGIVIPNTLVWAFVSDVIDYGEWKTGVRQEGTTYSMYSFMRKLSQAVAGWGAGMGLTLIGYVPNVMQTPDTLIGIKAMMVLIPAISGIICFVIFKFGYKLDDNTFKQISEDLAK</sequence>
<keyword evidence="1" id="KW-0812">Transmembrane</keyword>
<protein>
    <submittedName>
        <fullName evidence="2">MFS transporter</fullName>
    </submittedName>
</protein>
<feature type="transmembrane region" description="Helical" evidence="1">
    <location>
        <begin position="385"/>
        <end position="403"/>
    </location>
</feature>
<keyword evidence="1" id="KW-0472">Membrane</keyword>
<dbReference type="CDD" id="cd17332">
    <property type="entry name" value="MFS_MelB_like"/>
    <property type="match status" value="1"/>
</dbReference>